<dbReference type="PANTHER" id="PTHR30087:SF1">
    <property type="entry name" value="HYPOTHETICAL CYTOSOLIC PROTEIN"/>
    <property type="match status" value="1"/>
</dbReference>
<dbReference type="PANTHER" id="PTHR30087">
    <property type="entry name" value="INNER MEMBRANE PROTEIN"/>
    <property type="match status" value="1"/>
</dbReference>
<evidence type="ECO:0000313" key="2">
    <source>
        <dbReference type="Proteomes" id="UP000319094"/>
    </source>
</evidence>
<sequence>MDRELLLVSSCLAGMPCRYDGNARPDPAIVKAVREGRAIPACAEQLGGLPTPRPAAEIVGGDGADVLDGTAAVVDIHGADVSAPFIAGAEAVAAIAAERGVTRAVLQARSPSCGCGVVYDGSHRGELVEGDGVLTALLKRRGIEITPVRGQREG</sequence>
<name>A0A542Y226_9MICO</name>
<gene>
    <name evidence="1" type="ORF">FB468_0106</name>
</gene>
<protein>
    <submittedName>
        <fullName evidence="1">Uncharacterized protein YbbK (DUF523 family)</fullName>
    </submittedName>
</protein>
<keyword evidence="2" id="KW-1185">Reference proteome</keyword>
<dbReference type="EMBL" id="VFON01000001">
    <property type="protein sequence ID" value="TQL42125.1"/>
    <property type="molecule type" value="Genomic_DNA"/>
</dbReference>
<reference evidence="1 2" key="1">
    <citation type="submission" date="2019-06" db="EMBL/GenBank/DDBJ databases">
        <title>Sequencing the genomes of 1000 actinobacteria strains.</title>
        <authorList>
            <person name="Klenk H.-P."/>
        </authorList>
    </citation>
    <scope>NUCLEOTIDE SEQUENCE [LARGE SCALE GENOMIC DNA]</scope>
    <source>
        <strain evidence="1 2">DSM 8803</strain>
    </source>
</reference>
<accession>A0A542Y226</accession>
<dbReference type="InterPro" id="IPR007553">
    <property type="entry name" value="2-thiour_desulf"/>
</dbReference>
<evidence type="ECO:0000313" key="1">
    <source>
        <dbReference type="EMBL" id="TQL42125.1"/>
    </source>
</evidence>
<comment type="caution">
    <text evidence="1">The sequence shown here is derived from an EMBL/GenBank/DDBJ whole genome shotgun (WGS) entry which is preliminary data.</text>
</comment>
<dbReference type="OrthoDB" id="495783at2"/>
<dbReference type="RefSeq" id="WP_141885621.1">
    <property type="nucleotide sequence ID" value="NZ_BAAAUY010000023.1"/>
</dbReference>
<dbReference type="AlphaFoldDB" id="A0A542Y226"/>
<organism evidence="1 2">
    <name type="scientific">Leucobacter komagatae</name>
    <dbReference type="NCBI Taxonomy" id="55969"/>
    <lineage>
        <taxon>Bacteria</taxon>
        <taxon>Bacillati</taxon>
        <taxon>Actinomycetota</taxon>
        <taxon>Actinomycetes</taxon>
        <taxon>Micrococcales</taxon>
        <taxon>Microbacteriaceae</taxon>
        <taxon>Leucobacter</taxon>
    </lineage>
</organism>
<proteinExistence type="predicted"/>
<dbReference type="Proteomes" id="UP000319094">
    <property type="component" value="Unassembled WGS sequence"/>
</dbReference>
<dbReference type="Pfam" id="PF04463">
    <property type="entry name" value="2-thiour_desulf"/>
    <property type="match status" value="1"/>
</dbReference>